<dbReference type="EMBL" id="QNRR01000014">
    <property type="protein sequence ID" value="RBP37263.1"/>
    <property type="molecule type" value="Genomic_DNA"/>
</dbReference>
<dbReference type="PANTHER" id="PTHR36039">
    <property type="match status" value="1"/>
</dbReference>
<dbReference type="PANTHER" id="PTHR36039:SF2">
    <property type="entry name" value="RNA LIGASE_CYCLIC NUCLEOTIDE PHOSPHODIESTERASE FAMILY PROTEIN"/>
    <property type="match status" value="1"/>
</dbReference>
<comment type="caution">
    <text evidence="1">The sequence shown here is derived from an EMBL/GenBank/DDBJ whole genome shotgun (WGS) entry which is preliminary data.</text>
</comment>
<sequence length="134" mass="14807">MPYAVEMYFDEPGTARIREMWDRLSSIGFSSMNDCGARPHVSLAVCEQLELSTAPAIVDDFSGGVPPFELSFSSYGLFPGAECVLFLAPKVTSLMLEKHARFHEVISTATDGMWAHYTPGQWVPHCTLARAFSI</sequence>
<proteinExistence type="predicted"/>
<dbReference type="GO" id="GO:0016874">
    <property type="term" value="F:ligase activity"/>
    <property type="evidence" value="ECO:0007669"/>
    <property type="project" value="UniProtKB-KW"/>
</dbReference>
<dbReference type="AlphaFoldDB" id="A0A366H5M6"/>
<dbReference type="SUPFAM" id="SSF55144">
    <property type="entry name" value="LigT-like"/>
    <property type="match status" value="1"/>
</dbReference>
<dbReference type="RefSeq" id="WP_170157454.1">
    <property type="nucleotide sequence ID" value="NZ_QNRR01000014.1"/>
</dbReference>
<accession>A0A366H5M6</accession>
<gene>
    <name evidence="1" type="ORF">DES53_1141</name>
</gene>
<reference evidence="1 2" key="1">
    <citation type="submission" date="2018-06" db="EMBL/GenBank/DDBJ databases">
        <title>Genomic Encyclopedia of Type Strains, Phase IV (KMG-IV): sequencing the most valuable type-strain genomes for metagenomic binning, comparative biology and taxonomic classification.</title>
        <authorList>
            <person name="Goeker M."/>
        </authorList>
    </citation>
    <scope>NUCLEOTIDE SEQUENCE [LARGE SCALE GENOMIC DNA]</scope>
    <source>
        <strain evidence="1 2">DSM 25532</strain>
    </source>
</reference>
<evidence type="ECO:0000313" key="1">
    <source>
        <dbReference type="EMBL" id="RBP37263.1"/>
    </source>
</evidence>
<evidence type="ECO:0000313" key="2">
    <source>
        <dbReference type="Proteomes" id="UP000253426"/>
    </source>
</evidence>
<protein>
    <submittedName>
        <fullName evidence="1">2'-5' RNA ligase superfamily protein</fullName>
    </submittedName>
</protein>
<keyword evidence="2" id="KW-1185">Reference proteome</keyword>
<name>A0A366H5M6_9BACT</name>
<dbReference type="Proteomes" id="UP000253426">
    <property type="component" value="Unassembled WGS sequence"/>
</dbReference>
<keyword evidence="1" id="KW-0436">Ligase</keyword>
<dbReference type="InterPro" id="IPR009097">
    <property type="entry name" value="Cyclic_Pdiesterase"/>
</dbReference>
<dbReference type="Pfam" id="PF13563">
    <property type="entry name" value="2_5_RNA_ligase2"/>
    <property type="match status" value="1"/>
</dbReference>
<dbReference type="Gene3D" id="3.90.1140.10">
    <property type="entry name" value="Cyclic phosphodiesterase"/>
    <property type="match status" value="1"/>
</dbReference>
<organism evidence="1 2">
    <name type="scientific">Roseimicrobium gellanilyticum</name>
    <dbReference type="NCBI Taxonomy" id="748857"/>
    <lineage>
        <taxon>Bacteria</taxon>
        <taxon>Pseudomonadati</taxon>
        <taxon>Verrucomicrobiota</taxon>
        <taxon>Verrucomicrobiia</taxon>
        <taxon>Verrucomicrobiales</taxon>
        <taxon>Verrucomicrobiaceae</taxon>
        <taxon>Roseimicrobium</taxon>
    </lineage>
</organism>